<evidence type="ECO:0000259" key="2">
    <source>
        <dbReference type="Pfam" id="PF11127"/>
    </source>
</evidence>
<keyword evidence="1" id="KW-0812">Transmembrane</keyword>
<evidence type="ECO:0000256" key="1">
    <source>
        <dbReference type="SAM" id="Phobius"/>
    </source>
</evidence>
<evidence type="ECO:0000313" key="3">
    <source>
        <dbReference type="EMBL" id="PWQ97454.1"/>
    </source>
</evidence>
<comment type="caution">
    <text evidence="3">The sequence shown here is derived from an EMBL/GenBank/DDBJ whole genome shotgun (WGS) entry which is preliminary data.</text>
</comment>
<accession>A0A317CFS8</accession>
<reference evidence="3 4" key="1">
    <citation type="submission" date="2018-05" db="EMBL/GenBank/DDBJ databases">
        <title>Leucothrix arctica sp. nov., isolated from Arctic seawater.</title>
        <authorList>
            <person name="Choi A."/>
            <person name="Baek K."/>
        </authorList>
    </citation>
    <scope>NUCLEOTIDE SEQUENCE [LARGE SCALE GENOMIC DNA]</scope>
    <source>
        <strain evidence="3 4">JCM 18388</strain>
    </source>
</reference>
<dbReference type="InterPro" id="IPR021309">
    <property type="entry name" value="YgaP-like_TM"/>
</dbReference>
<sequence>MTMGNAVTALTGLMVLISVILIRLLGDFFIILPIIIGVLSAQAAFTGFCPMAILLKKYNLVK</sequence>
<dbReference type="Gene3D" id="6.10.140.1340">
    <property type="match status" value="1"/>
</dbReference>
<name>A0A317CFS8_9GAMM</name>
<feature type="transmembrane region" description="Helical" evidence="1">
    <location>
        <begin position="31"/>
        <end position="55"/>
    </location>
</feature>
<organism evidence="3 4">
    <name type="scientific">Leucothrix pacifica</name>
    <dbReference type="NCBI Taxonomy" id="1247513"/>
    <lineage>
        <taxon>Bacteria</taxon>
        <taxon>Pseudomonadati</taxon>
        <taxon>Pseudomonadota</taxon>
        <taxon>Gammaproteobacteria</taxon>
        <taxon>Thiotrichales</taxon>
        <taxon>Thiotrichaceae</taxon>
        <taxon>Leucothrix</taxon>
    </lineage>
</organism>
<dbReference type="Pfam" id="PF11127">
    <property type="entry name" value="YgaP-like_TM"/>
    <property type="match status" value="1"/>
</dbReference>
<evidence type="ECO:0000313" key="4">
    <source>
        <dbReference type="Proteomes" id="UP000245539"/>
    </source>
</evidence>
<keyword evidence="4" id="KW-1185">Reference proteome</keyword>
<feature type="transmembrane region" description="Helical" evidence="1">
    <location>
        <begin position="7"/>
        <end position="25"/>
    </location>
</feature>
<feature type="domain" description="Inner membrane protein YgaP-like transmembrane" evidence="2">
    <location>
        <begin position="6"/>
        <end position="57"/>
    </location>
</feature>
<gene>
    <name evidence="3" type="ORF">DKW60_10395</name>
</gene>
<proteinExistence type="predicted"/>
<keyword evidence="1" id="KW-0472">Membrane</keyword>
<protein>
    <submittedName>
        <fullName evidence="3">DUF2892 domain-containing protein</fullName>
    </submittedName>
</protein>
<dbReference type="Proteomes" id="UP000245539">
    <property type="component" value="Unassembled WGS sequence"/>
</dbReference>
<dbReference type="AlphaFoldDB" id="A0A317CFS8"/>
<dbReference type="EMBL" id="QGKM01000024">
    <property type="protein sequence ID" value="PWQ97454.1"/>
    <property type="molecule type" value="Genomic_DNA"/>
</dbReference>
<dbReference type="OrthoDB" id="9799383at2"/>
<keyword evidence="1" id="KW-1133">Transmembrane helix</keyword>